<comment type="caution">
    <text evidence="11">The sequence shown here is derived from an EMBL/GenBank/DDBJ whole genome shotgun (WGS) entry which is preliminary data.</text>
</comment>
<dbReference type="SUPFAM" id="SSF51905">
    <property type="entry name" value="FAD/NAD(P)-binding domain"/>
    <property type="match status" value="1"/>
</dbReference>
<evidence type="ECO:0000313" key="12">
    <source>
        <dbReference type="Proteomes" id="UP001516464"/>
    </source>
</evidence>
<dbReference type="Gene3D" id="3.30.390.30">
    <property type="match status" value="1"/>
</dbReference>
<evidence type="ECO:0000256" key="8">
    <source>
        <dbReference type="RuleBase" id="RU003691"/>
    </source>
</evidence>
<feature type="domain" description="Pyridine nucleotide-disulphide oxidoreductase dimerisation" evidence="9">
    <location>
        <begin position="338"/>
        <end position="444"/>
    </location>
</feature>
<dbReference type="InterPro" id="IPR036188">
    <property type="entry name" value="FAD/NAD-bd_sf"/>
</dbReference>
<dbReference type="PRINTS" id="PR00368">
    <property type="entry name" value="FADPNR"/>
</dbReference>
<evidence type="ECO:0000256" key="6">
    <source>
        <dbReference type="ARBA" id="ARBA00023157"/>
    </source>
</evidence>
<dbReference type="PROSITE" id="PS00076">
    <property type="entry name" value="PYRIDINE_REDOX_1"/>
    <property type="match status" value="1"/>
</dbReference>
<evidence type="ECO:0000259" key="10">
    <source>
        <dbReference type="Pfam" id="PF07992"/>
    </source>
</evidence>
<keyword evidence="4 8" id="KW-0274">FAD</keyword>
<dbReference type="PANTHER" id="PTHR42737:SF2">
    <property type="entry name" value="GLUTATHIONE REDUCTASE"/>
    <property type="match status" value="1"/>
</dbReference>
<dbReference type="Gene3D" id="3.50.50.60">
    <property type="entry name" value="FAD/NAD(P)-binding domain"/>
    <property type="match status" value="2"/>
</dbReference>
<dbReference type="PANTHER" id="PTHR42737">
    <property type="entry name" value="GLUTATHIONE REDUCTASE"/>
    <property type="match status" value="1"/>
</dbReference>
<organism evidence="11 12">
    <name type="scientific">Astathelohania contejeani</name>
    <dbReference type="NCBI Taxonomy" id="164912"/>
    <lineage>
        <taxon>Eukaryota</taxon>
        <taxon>Fungi</taxon>
        <taxon>Fungi incertae sedis</taxon>
        <taxon>Microsporidia</taxon>
        <taxon>Astathelohaniidae</taxon>
        <taxon>Astathelohania</taxon>
    </lineage>
</organism>
<keyword evidence="6" id="KW-1015">Disulfide bond</keyword>
<keyword evidence="7 8" id="KW-0676">Redox-active center</keyword>
<keyword evidence="3 8" id="KW-0285">Flavoprotein</keyword>
<dbReference type="PRINTS" id="PR00411">
    <property type="entry name" value="PNDRDTASEI"/>
</dbReference>
<reference evidence="11 12" key="1">
    <citation type="submission" date="2019-01" db="EMBL/GenBank/DDBJ databases">
        <title>Genomes sequencing and comparative genomics of infectious freshwater microsporidia, Cucumispora dikerogammari and Thelohania contejeani.</title>
        <authorList>
            <person name="Cormier A."/>
            <person name="Giraud I."/>
            <person name="Wattier R."/>
            <person name="Teixeira M."/>
            <person name="Grandjean F."/>
            <person name="Rigaud T."/>
            <person name="Cordaux R."/>
        </authorList>
    </citation>
    <scope>NUCLEOTIDE SEQUENCE [LARGE SCALE GENOMIC DNA]</scope>
    <source>
        <strain evidence="11">T1</strain>
        <tissue evidence="11">Spores</tissue>
    </source>
</reference>
<sequence length="445" mass="49050">MPEKIYDLIVIGGGSAGISTAIRSSANGADVLLIEKNLLGGTCVNYGCMPKKLCHIISDHKYRSEALSSDIIYGDCEIDWKRFTEMRNAYISRLNNIYYTKLKSSGVNVIHDYAVLVGGGAVEVSGRTIRGKNILLGTGSKPIRLNIPGSEFIKTSDDFFLLNHIPKKLVIIGTGYIAAELAFIIRSMGGEVILIGISETVLENFDPLISERVANELKIKGCELILGANTEKIIKEETGYTVITDICKIEDVEMIIGAIGRYCTFEYSKVPFAQNKSFLRVDDFFMTSVPNVYAVGDVIGPKNMLTPVAIFCGRKLADHLFKKKESSLIKKYEIFEYVPTAVFTNPPCAMVGYTEPQARKLFNEVEIHQSEFVNSFFSLCDNKEKSVFKIIVGDGRVVGLHLFGVGSDEIIQGFAVAIKKGITYEDIKNTIGVHPTAAEEVVTMK</sequence>
<dbReference type="InterPro" id="IPR016156">
    <property type="entry name" value="FAD/NAD-linked_Rdtase_dimer_sf"/>
</dbReference>
<name>A0ABQ7HXK5_9MICR</name>
<dbReference type="InterPro" id="IPR012999">
    <property type="entry name" value="Pyr_OxRdtase_I_AS"/>
</dbReference>
<evidence type="ECO:0000256" key="1">
    <source>
        <dbReference type="ARBA" id="ARBA00001974"/>
    </source>
</evidence>
<evidence type="ECO:0000256" key="3">
    <source>
        <dbReference type="ARBA" id="ARBA00022630"/>
    </source>
</evidence>
<evidence type="ECO:0000256" key="2">
    <source>
        <dbReference type="ARBA" id="ARBA00007532"/>
    </source>
</evidence>
<dbReference type="InterPro" id="IPR001100">
    <property type="entry name" value="Pyr_nuc-diS_OxRdtase"/>
</dbReference>
<proteinExistence type="inferred from homology"/>
<evidence type="ECO:0000256" key="5">
    <source>
        <dbReference type="ARBA" id="ARBA00023002"/>
    </source>
</evidence>
<evidence type="ECO:0000256" key="4">
    <source>
        <dbReference type="ARBA" id="ARBA00022827"/>
    </source>
</evidence>
<dbReference type="Pfam" id="PF07992">
    <property type="entry name" value="Pyr_redox_2"/>
    <property type="match status" value="1"/>
</dbReference>
<dbReference type="InterPro" id="IPR046952">
    <property type="entry name" value="GSHR/TRXR-like"/>
</dbReference>
<dbReference type="SUPFAM" id="SSF55424">
    <property type="entry name" value="FAD/NAD-linked reductases, dimerisation (C-terminal) domain"/>
    <property type="match status" value="1"/>
</dbReference>
<accession>A0ABQ7HXK5</accession>
<comment type="cofactor">
    <cofactor evidence="1">
        <name>FAD</name>
        <dbReference type="ChEBI" id="CHEBI:57692"/>
    </cofactor>
</comment>
<dbReference type="InterPro" id="IPR023753">
    <property type="entry name" value="FAD/NAD-binding_dom"/>
</dbReference>
<gene>
    <name evidence="11" type="primary">garB</name>
    <name evidence="11" type="ORF">TCON_1887</name>
</gene>
<feature type="domain" description="FAD/NAD(P)-binding" evidence="10">
    <location>
        <begin position="6"/>
        <end position="310"/>
    </location>
</feature>
<dbReference type="InterPro" id="IPR004099">
    <property type="entry name" value="Pyr_nucl-diS_OxRdtase_dimer"/>
</dbReference>
<evidence type="ECO:0000259" key="9">
    <source>
        <dbReference type="Pfam" id="PF02852"/>
    </source>
</evidence>
<dbReference type="EMBL" id="SBIQ01000161">
    <property type="protein sequence ID" value="KAF7682898.1"/>
    <property type="molecule type" value="Genomic_DNA"/>
</dbReference>
<dbReference type="PIRSF" id="PIRSF000350">
    <property type="entry name" value="Mercury_reductase_MerA"/>
    <property type="match status" value="1"/>
</dbReference>
<keyword evidence="12" id="KW-1185">Reference proteome</keyword>
<keyword evidence="5 8" id="KW-0560">Oxidoreductase</keyword>
<dbReference type="Proteomes" id="UP001516464">
    <property type="component" value="Unassembled WGS sequence"/>
</dbReference>
<evidence type="ECO:0000313" key="11">
    <source>
        <dbReference type="EMBL" id="KAF7682898.1"/>
    </source>
</evidence>
<comment type="similarity">
    <text evidence="2 8">Belongs to the class-I pyridine nucleotide-disulfide oxidoreductase family.</text>
</comment>
<evidence type="ECO:0000256" key="7">
    <source>
        <dbReference type="ARBA" id="ARBA00023284"/>
    </source>
</evidence>
<protein>
    <submittedName>
        <fullName evidence="11">Glutathione amide reductase</fullName>
    </submittedName>
</protein>
<dbReference type="Pfam" id="PF02852">
    <property type="entry name" value="Pyr_redox_dim"/>
    <property type="match status" value="1"/>
</dbReference>